<gene>
    <name evidence="36" type="ORF">EI555_016505</name>
</gene>
<dbReference type="CDD" id="cd13151">
    <property type="entry name" value="DAXX_helical_bundle"/>
    <property type="match status" value="1"/>
</dbReference>
<feature type="region of interest" description="Disordered" evidence="33">
    <location>
        <begin position="1293"/>
        <end position="1413"/>
    </location>
</feature>
<evidence type="ECO:0000256" key="13">
    <source>
        <dbReference type="ARBA" id="ARBA00022499"/>
    </source>
</evidence>
<reference evidence="37" key="1">
    <citation type="journal article" date="2019" name="IScience">
        <title>Narwhal Genome Reveals Long-Term Low Genetic Diversity despite Current Large Abundance Size.</title>
        <authorList>
            <person name="Westbury M.V."/>
            <person name="Petersen B."/>
            <person name="Garde E."/>
            <person name="Heide-Jorgensen M.P."/>
            <person name="Lorenzen E.D."/>
        </authorList>
    </citation>
    <scope>NUCLEOTIDE SEQUENCE [LARGE SCALE GENOMIC DNA]</scope>
</reference>
<feature type="domain" description="C2H2-type" evidence="35">
    <location>
        <begin position="1473"/>
        <end position="1500"/>
    </location>
</feature>
<name>A0A4U1FI75_MONMO</name>
<organism evidence="36 37">
    <name type="scientific">Monodon monoceros</name>
    <name type="common">Narwhal</name>
    <name type="synonym">Ceratodon monodon</name>
    <dbReference type="NCBI Taxonomy" id="40151"/>
    <lineage>
        <taxon>Eukaryota</taxon>
        <taxon>Metazoa</taxon>
        <taxon>Chordata</taxon>
        <taxon>Craniata</taxon>
        <taxon>Vertebrata</taxon>
        <taxon>Euteleostomi</taxon>
        <taxon>Mammalia</taxon>
        <taxon>Eutheria</taxon>
        <taxon>Laurasiatheria</taxon>
        <taxon>Artiodactyla</taxon>
        <taxon>Whippomorpha</taxon>
        <taxon>Cetacea</taxon>
        <taxon>Odontoceti</taxon>
        <taxon>Monodontidae</taxon>
        <taxon>Monodon</taxon>
    </lineage>
</organism>
<dbReference type="SMART" id="SM00355">
    <property type="entry name" value="ZnF_C2H2"/>
    <property type="match status" value="3"/>
</dbReference>
<dbReference type="GO" id="GO:0050681">
    <property type="term" value="F:nuclear androgen receptor binding"/>
    <property type="evidence" value="ECO:0007669"/>
    <property type="project" value="TreeGrafter"/>
</dbReference>
<evidence type="ECO:0000256" key="7">
    <source>
        <dbReference type="ARBA" id="ARBA00006991"/>
    </source>
</evidence>
<keyword evidence="19" id="KW-0862">Zinc</keyword>
<dbReference type="GO" id="GO:0042981">
    <property type="term" value="P:regulation of apoptotic process"/>
    <property type="evidence" value="ECO:0007669"/>
    <property type="project" value="TreeGrafter"/>
</dbReference>
<evidence type="ECO:0000256" key="20">
    <source>
        <dbReference type="ARBA" id="ARBA00022843"/>
    </source>
</evidence>
<keyword evidence="18 32" id="KW-0863">Zinc-finger</keyword>
<feature type="compositionally biased region" description="Basic and acidic residues" evidence="33">
    <location>
        <begin position="661"/>
        <end position="674"/>
    </location>
</feature>
<dbReference type="InterPro" id="IPR046378">
    <property type="entry name" value="DAXX_histone-bd"/>
</dbReference>
<evidence type="ECO:0000256" key="26">
    <source>
        <dbReference type="ARBA" id="ARBA00023186"/>
    </source>
</evidence>
<feature type="compositionally biased region" description="Acidic residues" evidence="33">
    <location>
        <begin position="511"/>
        <end position="567"/>
    </location>
</feature>
<feature type="region of interest" description="Disordered" evidence="33">
    <location>
        <begin position="221"/>
        <end position="260"/>
    </location>
</feature>
<feature type="domain" description="BTB" evidence="34">
    <location>
        <begin position="1015"/>
        <end position="1079"/>
    </location>
</feature>
<feature type="region of interest" description="Disordered" evidence="33">
    <location>
        <begin position="1267"/>
        <end position="1286"/>
    </location>
</feature>
<feature type="compositionally biased region" description="Basic and acidic residues" evidence="33">
    <location>
        <begin position="727"/>
        <end position="739"/>
    </location>
</feature>
<evidence type="ECO:0000259" key="35">
    <source>
        <dbReference type="PROSITE" id="PS50157"/>
    </source>
</evidence>
<evidence type="ECO:0000256" key="30">
    <source>
        <dbReference type="ARBA" id="ARBA00071015"/>
    </source>
</evidence>
<dbReference type="CDD" id="cd13150">
    <property type="entry name" value="DAXX_histone_binding"/>
    <property type="match status" value="1"/>
</dbReference>
<evidence type="ECO:0000313" key="37">
    <source>
        <dbReference type="Proteomes" id="UP000308365"/>
    </source>
</evidence>
<dbReference type="GO" id="GO:0005730">
    <property type="term" value="C:nucleolus"/>
    <property type="evidence" value="ECO:0007669"/>
    <property type="project" value="UniProtKB-SubCell"/>
</dbReference>
<comment type="function">
    <text evidence="1">May be involved in transcriptional regulation.</text>
</comment>
<keyword evidence="13" id="KW-1017">Isopeptide bond</keyword>
<feature type="compositionally biased region" description="Gly residues" evidence="33">
    <location>
        <begin position="1425"/>
        <end position="1437"/>
    </location>
</feature>
<dbReference type="InterPro" id="IPR038298">
    <property type="entry name" value="Daxx_N_sf"/>
</dbReference>
<feature type="compositionally biased region" description="Acidic residues" evidence="33">
    <location>
        <begin position="1276"/>
        <end position="1286"/>
    </location>
</feature>
<keyword evidence="12" id="KW-0678">Repressor</keyword>
<evidence type="ECO:0000256" key="24">
    <source>
        <dbReference type="ARBA" id="ARBA00023125"/>
    </source>
</evidence>
<keyword evidence="20" id="KW-0832">Ubl conjugation</keyword>
<feature type="compositionally biased region" description="Gly residues" evidence="33">
    <location>
        <begin position="1530"/>
        <end position="1543"/>
    </location>
</feature>
<feature type="compositionally biased region" description="Polar residues" evidence="33">
    <location>
        <begin position="756"/>
        <end position="769"/>
    </location>
</feature>
<dbReference type="Pfam" id="PF00651">
    <property type="entry name" value="BTB"/>
    <property type="match status" value="1"/>
</dbReference>
<feature type="compositionally biased region" description="Gly residues" evidence="33">
    <location>
        <begin position="1300"/>
        <end position="1311"/>
    </location>
</feature>
<evidence type="ECO:0000256" key="29">
    <source>
        <dbReference type="ARBA" id="ARBA00029641"/>
    </source>
</evidence>
<dbReference type="PANTHER" id="PTHR12766:SF7">
    <property type="entry name" value="DEATH DOMAIN-ASSOCIATED PROTEIN 6"/>
    <property type="match status" value="1"/>
</dbReference>
<keyword evidence="27" id="KW-0539">Nucleus</keyword>
<keyword evidence="22" id="KW-0805">Transcription regulation</keyword>
<dbReference type="SUPFAM" id="SSF57667">
    <property type="entry name" value="beta-beta-alpha zinc fingers"/>
    <property type="match status" value="1"/>
</dbReference>
<feature type="compositionally biased region" description="Polar residues" evidence="33">
    <location>
        <begin position="224"/>
        <end position="234"/>
    </location>
</feature>
<proteinExistence type="inferred from homology"/>
<dbReference type="EMBL" id="RWIC01000115">
    <property type="protein sequence ID" value="TKC49573.1"/>
    <property type="molecule type" value="Genomic_DNA"/>
</dbReference>
<accession>A0A4U1FI75</accession>
<dbReference type="GO" id="GO:0042393">
    <property type="term" value="F:histone binding"/>
    <property type="evidence" value="ECO:0007669"/>
    <property type="project" value="InterPro"/>
</dbReference>
<evidence type="ECO:0000256" key="31">
    <source>
        <dbReference type="ARBA" id="ARBA00079211"/>
    </source>
</evidence>
<dbReference type="InterPro" id="IPR000210">
    <property type="entry name" value="BTB/POZ_dom"/>
</dbReference>
<evidence type="ECO:0000256" key="22">
    <source>
        <dbReference type="ARBA" id="ARBA00023015"/>
    </source>
</evidence>
<dbReference type="Gene3D" id="3.30.160.60">
    <property type="entry name" value="Classic Zinc Finger"/>
    <property type="match status" value="1"/>
</dbReference>
<feature type="region of interest" description="Disordered" evidence="33">
    <location>
        <begin position="1151"/>
        <end position="1206"/>
    </location>
</feature>
<dbReference type="InterPro" id="IPR013087">
    <property type="entry name" value="Znf_C2H2_type"/>
</dbReference>
<dbReference type="GO" id="GO:0000775">
    <property type="term" value="C:chromosome, centromeric region"/>
    <property type="evidence" value="ECO:0007669"/>
    <property type="project" value="UniProtKB-SubCell"/>
</dbReference>
<keyword evidence="25" id="KW-0804">Transcription</keyword>
<feature type="compositionally biased region" description="Polar residues" evidence="33">
    <location>
        <begin position="242"/>
        <end position="253"/>
    </location>
</feature>
<keyword evidence="23" id="KW-0175">Coiled coil</keyword>
<dbReference type="InterPro" id="IPR036236">
    <property type="entry name" value="Znf_C2H2_sf"/>
</dbReference>
<dbReference type="Proteomes" id="UP000308365">
    <property type="component" value="Unassembled WGS sequence"/>
</dbReference>
<dbReference type="SMART" id="SM00225">
    <property type="entry name" value="BTB"/>
    <property type="match status" value="1"/>
</dbReference>
<evidence type="ECO:0000256" key="12">
    <source>
        <dbReference type="ARBA" id="ARBA00022491"/>
    </source>
</evidence>
<feature type="region of interest" description="Disordered" evidence="33">
    <location>
        <begin position="458"/>
        <end position="769"/>
    </location>
</feature>
<evidence type="ECO:0000256" key="27">
    <source>
        <dbReference type="ARBA" id="ARBA00023242"/>
    </source>
</evidence>
<evidence type="ECO:0000256" key="19">
    <source>
        <dbReference type="ARBA" id="ARBA00022833"/>
    </source>
</evidence>
<feature type="region of interest" description="Disordered" evidence="33">
    <location>
        <begin position="1418"/>
        <end position="1437"/>
    </location>
</feature>
<evidence type="ECO:0000256" key="4">
    <source>
        <dbReference type="ARBA" id="ARBA00004584"/>
    </source>
</evidence>
<dbReference type="PANTHER" id="PTHR12766">
    <property type="entry name" value="DEATH DOMAIN-ASSOCIATED PROTEIN 6 DAXX"/>
    <property type="match status" value="1"/>
</dbReference>
<dbReference type="Pfam" id="PF03344">
    <property type="entry name" value="Daxx"/>
    <property type="match status" value="1"/>
</dbReference>
<evidence type="ECO:0000256" key="32">
    <source>
        <dbReference type="PROSITE-ProRule" id="PRU00042"/>
    </source>
</evidence>
<dbReference type="InterPro" id="IPR031333">
    <property type="entry name" value="Daxx_N"/>
</dbReference>
<evidence type="ECO:0000256" key="33">
    <source>
        <dbReference type="SAM" id="MobiDB-lite"/>
    </source>
</evidence>
<evidence type="ECO:0000259" key="34">
    <source>
        <dbReference type="PROSITE" id="PS50097"/>
    </source>
</evidence>
<keyword evidence="15" id="KW-0053">Apoptosis</keyword>
<evidence type="ECO:0000256" key="15">
    <source>
        <dbReference type="ARBA" id="ARBA00022703"/>
    </source>
</evidence>
<dbReference type="Gene3D" id="3.30.710.10">
    <property type="entry name" value="Potassium Channel Kv1.1, Chain A"/>
    <property type="match status" value="1"/>
</dbReference>
<comment type="similarity">
    <text evidence="8">Belongs to the DAXX family.</text>
</comment>
<evidence type="ECO:0000256" key="28">
    <source>
        <dbReference type="ARBA" id="ARBA00023328"/>
    </source>
</evidence>
<dbReference type="FunFam" id="1.10.8.810:FF:000001">
    <property type="entry name" value="Death domain-associated protein 6"/>
    <property type="match status" value="1"/>
</dbReference>
<dbReference type="Gene3D" id="1.10.8.810">
    <property type="entry name" value="Daxx helical bundle domain"/>
    <property type="match status" value="1"/>
</dbReference>
<evidence type="ECO:0000256" key="11">
    <source>
        <dbReference type="ARBA" id="ARBA00022490"/>
    </source>
</evidence>
<evidence type="ECO:0000256" key="9">
    <source>
        <dbReference type="ARBA" id="ARBA00019298"/>
    </source>
</evidence>
<feature type="compositionally biased region" description="Polar residues" evidence="33">
    <location>
        <begin position="1154"/>
        <end position="1168"/>
    </location>
</feature>
<evidence type="ECO:0000256" key="16">
    <source>
        <dbReference type="ARBA" id="ARBA00022723"/>
    </source>
</evidence>
<comment type="similarity">
    <text evidence="7">Belongs to the krueppel C2H2-type zinc-finger protein family.</text>
</comment>
<dbReference type="GO" id="GO:0006334">
    <property type="term" value="P:nucleosome assembly"/>
    <property type="evidence" value="ECO:0007669"/>
    <property type="project" value="TreeGrafter"/>
</dbReference>
<dbReference type="GO" id="GO:0016605">
    <property type="term" value="C:PML body"/>
    <property type="evidence" value="ECO:0007669"/>
    <property type="project" value="UniProtKB-SubCell"/>
</dbReference>
<feature type="compositionally biased region" description="Polar residues" evidence="33">
    <location>
        <begin position="597"/>
        <end position="607"/>
    </location>
</feature>
<keyword evidence="21" id="KW-0156">Chromatin regulator</keyword>
<evidence type="ECO:0000256" key="14">
    <source>
        <dbReference type="ARBA" id="ARBA00022553"/>
    </source>
</evidence>
<dbReference type="PROSITE" id="PS00028">
    <property type="entry name" value="ZINC_FINGER_C2H2_1"/>
    <property type="match status" value="1"/>
</dbReference>
<feature type="domain" description="C2H2-type" evidence="35">
    <location>
        <begin position="1446"/>
        <end position="1472"/>
    </location>
</feature>
<dbReference type="InterPro" id="IPR046426">
    <property type="entry name" value="DAXX_histone-bd_sf"/>
</dbReference>
<dbReference type="SUPFAM" id="SSF54695">
    <property type="entry name" value="POZ domain"/>
    <property type="match status" value="1"/>
</dbReference>
<keyword evidence="17" id="KW-0677">Repeat</keyword>
<dbReference type="GO" id="GO:0006915">
    <property type="term" value="P:apoptotic process"/>
    <property type="evidence" value="ECO:0007669"/>
    <property type="project" value="UniProtKB-KW"/>
</dbReference>
<feature type="region of interest" description="Disordered" evidence="33">
    <location>
        <begin position="1525"/>
        <end position="1594"/>
    </location>
</feature>
<feature type="region of interest" description="Disordered" evidence="33">
    <location>
        <begin position="845"/>
        <end position="946"/>
    </location>
</feature>
<dbReference type="FunFam" id="3.30.160.60:FF:000145">
    <property type="entry name" value="Zinc finger protein 574"/>
    <property type="match status" value="1"/>
</dbReference>
<dbReference type="InterPro" id="IPR011333">
    <property type="entry name" value="SKP1/BTB/POZ_sf"/>
</dbReference>
<evidence type="ECO:0000256" key="2">
    <source>
        <dbReference type="ARBA" id="ARBA00004322"/>
    </source>
</evidence>
<evidence type="ECO:0000256" key="8">
    <source>
        <dbReference type="ARBA" id="ARBA00008592"/>
    </source>
</evidence>
<comment type="caution">
    <text evidence="36">The sequence shown here is derived from an EMBL/GenBank/DDBJ whole genome shotgun (WGS) entry which is preliminary data.</text>
</comment>
<evidence type="ECO:0000256" key="3">
    <source>
        <dbReference type="ARBA" id="ARBA00004496"/>
    </source>
</evidence>
<dbReference type="GO" id="GO:0008270">
    <property type="term" value="F:zinc ion binding"/>
    <property type="evidence" value="ECO:0007669"/>
    <property type="project" value="UniProtKB-KW"/>
</dbReference>
<keyword evidence="11" id="KW-0963">Cytoplasm</keyword>
<dbReference type="Pfam" id="PF20920">
    <property type="entry name" value="DAXX_hist_bd"/>
    <property type="match status" value="1"/>
</dbReference>
<evidence type="ECO:0000256" key="21">
    <source>
        <dbReference type="ARBA" id="ARBA00022853"/>
    </source>
</evidence>
<comment type="subcellular location">
    <subcellularLocation>
        <location evidence="4">Chromosome</location>
        <location evidence="4">Centromere</location>
    </subcellularLocation>
    <subcellularLocation>
        <location evidence="3">Cytoplasm</location>
    </subcellularLocation>
    <subcellularLocation>
        <location evidence="2">Nucleus</location>
        <location evidence="2">PML body</location>
    </subcellularLocation>
    <subcellularLocation>
        <location evidence="5">Nucleus</location>
        <location evidence="5">Nucleolus</location>
    </subcellularLocation>
    <subcellularLocation>
        <location evidence="6">Nucleus</location>
        <location evidence="6">Nucleoplasm</location>
    </subcellularLocation>
</comment>
<evidence type="ECO:0000313" key="36">
    <source>
        <dbReference type="EMBL" id="TKC49573.1"/>
    </source>
</evidence>
<dbReference type="GO" id="GO:0003713">
    <property type="term" value="F:transcription coactivator activity"/>
    <property type="evidence" value="ECO:0007669"/>
    <property type="project" value="TreeGrafter"/>
</dbReference>
<evidence type="ECO:0000256" key="18">
    <source>
        <dbReference type="ARBA" id="ARBA00022771"/>
    </source>
</evidence>
<feature type="region of interest" description="Disordered" evidence="33">
    <location>
        <begin position="92"/>
        <end position="128"/>
    </location>
</feature>
<evidence type="ECO:0000256" key="17">
    <source>
        <dbReference type="ARBA" id="ARBA00022737"/>
    </source>
</evidence>
<dbReference type="Gene3D" id="1.20.58.2170">
    <property type="match status" value="1"/>
</dbReference>
<keyword evidence="14" id="KW-0597">Phosphoprotein</keyword>
<dbReference type="FunFam" id="1.20.58.2170:FF:000001">
    <property type="entry name" value="Death domain-associated protein 6"/>
    <property type="match status" value="1"/>
</dbReference>
<sequence length="1594" mass="169470">MWAALEALAGRVHRHFRPPGAGGGGTGFRTTIWPHLGACSRKLRGFRSGVGPAVGGGRKTEGTMRGSEISGEGLLERLFLSIIVLDDDDEDEAAALPGPSHPPPNPASPRAEAPGSSQPHGAGGSCSSGGKKCYKLENEKLFEEFLELCKTQTADHPEVVPFLYNRQQRAHSLFLASAEFCNILSRVLSRAQSRPAKLYVYINELCTVLKAHSAKKKLNLAPAATTSSEPSGNNPPADPSLDPTSAETTASEASRTHGSRRQIQRLEQLLALYVAEIRRLQEKELDLSELDDPDSTYLQEARLKRKLMRLFGRLCELKDCSSLTGRVIEQRIPYRGTRYPEVNRRIERLINKPGPDTFPDYGDVLRAVEKAAARHSLGLPRQQLQLMAQDAFRDVGIRLQERRHLDLIYNFGCHLTDDYRPGIDPALSDPALARRLRENRSLAMSRLDEVISKYAMMQDKSEEGERQKRRARLPQATSSHSADPSKASLDSGEGPSGMASQECPTTSKAETDDEDEESEEEEEEEEGEEEEEEEDEEATDSEEEEDLEQMQEGQGDDEEEEEEEEEAGKDGDKSPMSPLQISTEKNLEPRKGISGSLGEQQNKGLTVSPSSLAEEPPAPSSVVAESSGEHLEELPLEEESPMSQLFELEIEALPLDTTPSPEERDVSSSRKQSEDPLTTVLENGAAMVTSTSFNGGVSPHTWGDSSPPHKKSRKEKQTEARPLGKSYVERQRAVHEKTHTLPSPPSPLASMAPVADSSTRVDSPSHGLVTSSLCSPFPARLSHTPQTQPSRPGTFKMSVATQCDPEEIILVIGTSCSLPQGAEKMYFSLLNALYFLTSSGSSKKANHGPTQGYLANPGPEVGGGVSGGLSEAGRPGRLDPANPLMATAQGRSPVSDGLDPSPVGRGRLTELKGNESFGRTESCVLSGGKRPGTLKRPPRPPSSFPCSCGWGGTPSLHTMEPSSLSPSGAALPLPLSLAPPPLPLPAAAVVHVSFPEVTSALLESLNQQRLQGQLCDVSIRVQGREFRAHRAVLAASSPYFHDQVLLKGMTSISLPSVMDPGAFETVLASAYTGRLSMAAADIVNFLTVGSVLQMWHIVDKCTELLREGRASAATTTITTAAATSVTVPGAGVTSGSGGTVAPATVGSVRFHASSRASENQSPSSSNYFSPRESTDFSSSSQEAFAASAVGSRERQGGGPVFPAPVVGSGGATSGKLLLEADELCDDGGDGRGAVVPGAGLRRPTYAPPSIVPQKHWVYVKRGGNCPAPAPLVPQDPDLEEDDEEEDLVLTCEDDEDEELGGGSGVPAGGGSEATLSISDVRTLSEPPDKGEEQVNFCESSNDFGPYEGGGPGAGLDDSGGPTPSSYAPSHPSRPLLPLDMQGNQILVFPSSSSSSSSSQAPGQPPGNQAEHGAVTLGSTSAGALGMPGGTGGTPGGTGSGDGNKIFLCHCGKAFSHKSMRDRHVNMHLNLRPFDCPVCNKKFKMKHHLTEHMKTHTGLKPYECGVCAKKFMWRDSFMRHRGHCERRHRLGGGGGAGPGPGGTTGPALQPKRESPGGRGSGDEASGATPPSTRRVWSPPSVHKVEMGFSGGGGAN</sequence>
<evidence type="ECO:0000256" key="1">
    <source>
        <dbReference type="ARBA" id="ARBA00003767"/>
    </source>
</evidence>
<dbReference type="GO" id="GO:0003677">
    <property type="term" value="F:DNA binding"/>
    <property type="evidence" value="ECO:0007669"/>
    <property type="project" value="UniProtKB-KW"/>
</dbReference>
<evidence type="ECO:0000256" key="6">
    <source>
        <dbReference type="ARBA" id="ARBA00004642"/>
    </source>
</evidence>
<keyword evidence="26" id="KW-0143">Chaperone</keyword>
<keyword evidence="28" id="KW-0137">Centromere</keyword>
<protein>
    <recommendedName>
        <fullName evidence="9">Death domain-associated protein 6</fullName>
    </recommendedName>
    <alternativeName>
        <fullName evidence="29">Daxx</fullName>
    </alternativeName>
    <alternativeName>
        <fullName evidence="30">Zinc finger and BTB domain-containing protein 22</fullName>
    </alternativeName>
    <alternativeName>
        <fullName evidence="31">Zinc finger protein 297</fullName>
    </alternativeName>
</protein>
<evidence type="ECO:0000256" key="23">
    <source>
        <dbReference type="ARBA" id="ARBA00023054"/>
    </source>
</evidence>
<dbReference type="PROSITE" id="PS50097">
    <property type="entry name" value="BTB"/>
    <property type="match status" value="1"/>
</dbReference>
<dbReference type="GO" id="GO:0005737">
    <property type="term" value="C:cytoplasm"/>
    <property type="evidence" value="ECO:0007669"/>
    <property type="project" value="UniProtKB-SubCell"/>
</dbReference>
<evidence type="ECO:0000256" key="25">
    <source>
        <dbReference type="ARBA" id="ARBA00023163"/>
    </source>
</evidence>
<feature type="compositionally biased region" description="Low complexity" evidence="33">
    <location>
        <begin position="608"/>
        <end position="626"/>
    </location>
</feature>
<keyword evidence="24" id="KW-0238">DNA-binding</keyword>
<dbReference type="GO" id="GO:0003714">
    <property type="term" value="F:transcription corepressor activity"/>
    <property type="evidence" value="ECO:0007669"/>
    <property type="project" value="TreeGrafter"/>
</dbReference>
<evidence type="ECO:0000256" key="5">
    <source>
        <dbReference type="ARBA" id="ARBA00004604"/>
    </source>
</evidence>
<feature type="compositionally biased region" description="Low complexity" evidence="33">
    <location>
        <begin position="1176"/>
        <end position="1188"/>
    </location>
</feature>
<dbReference type="PROSITE" id="PS50157">
    <property type="entry name" value="ZINC_FINGER_C2H2_2"/>
    <property type="match status" value="2"/>
</dbReference>
<keyword evidence="16" id="KW-0479">Metal-binding</keyword>
<dbReference type="FunFam" id="3.30.710.10:FF:000107">
    <property type="entry name" value="Zinc finger and BTB domain containing 22"/>
    <property type="match status" value="1"/>
</dbReference>
<evidence type="ECO:0000256" key="10">
    <source>
        <dbReference type="ARBA" id="ARBA00022454"/>
    </source>
</evidence>
<dbReference type="CDD" id="cd18210">
    <property type="entry name" value="BTB_POZ_ZBTB22_BING1"/>
    <property type="match status" value="1"/>
</dbReference>
<keyword evidence="10" id="KW-0158">Chromosome</keyword>